<protein>
    <submittedName>
        <fullName evidence="1">Uncharacterized protein</fullName>
    </submittedName>
</protein>
<dbReference type="Proteomes" id="UP000276133">
    <property type="component" value="Unassembled WGS sequence"/>
</dbReference>
<gene>
    <name evidence="1" type="ORF">BpHYR1_048378</name>
</gene>
<organism evidence="1 2">
    <name type="scientific">Brachionus plicatilis</name>
    <name type="common">Marine rotifer</name>
    <name type="synonym">Brachionus muelleri</name>
    <dbReference type="NCBI Taxonomy" id="10195"/>
    <lineage>
        <taxon>Eukaryota</taxon>
        <taxon>Metazoa</taxon>
        <taxon>Spiralia</taxon>
        <taxon>Gnathifera</taxon>
        <taxon>Rotifera</taxon>
        <taxon>Eurotatoria</taxon>
        <taxon>Monogononta</taxon>
        <taxon>Pseudotrocha</taxon>
        <taxon>Ploima</taxon>
        <taxon>Brachionidae</taxon>
        <taxon>Brachionus</taxon>
    </lineage>
</organism>
<evidence type="ECO:0000313" key="1">
    <source>
        <dbReference type="EMBL" id="RNA09975.1"/>
    </source>
</evidence>
<dbReference type="EMBL" id="REGN01006323">
    <property type="protein sequence ID" value="RNA09975.1"/>
    <property type="molecule type" value="Genomic_DNA"/>
</dbReference>
<sequence length="67" mass="7499">MRSHASSVLPMFELGAELELDCELILGVRLGLTGGRAEYILFWAESFEMFSEVVNKSECLSLIDKLC</sequence>
<evidence type="ECO:0000313" key="2">
    <source>
        <dbReference type="Proteomes" id="UP000276133"/>
    </source>
</evidence>
<name>A0A3M7QG87_BRAPC</name>
<keyword evidence="2" id="KW-1185">Reference proteome</keyword>
<comment type="caution">
    <text evidence="1">The sequence shown here is derived from an EMBL/GenBank/DDBJ whole genome shotgun (WGS) entry which is preliminary data.</text>
</comment>
<dbReference type="AlphaFoldDB" id="A0A3M7QG87"/>
<accession>A0A3M7QG87</accession>
<proteinExistence type="predicted"/>
<reference evidence="1 2" key="1">
    <citation type="journal article" date="2018" name="Sci. Rep.">
        <title>Genomic signatures of local adaptation to the degree of environmental predictability in rotifers.</title>
        <authorList>
            <person name="Franch-Gras L."/>
            <person name="Hahn C."/>
            <person name="Garcia-Roger E.M."/>
            <person name="Carmona M.J."/>
            <person name="Serra M."/>
            <person name="Gomez A."/>
        </authorList>
    </citation>
    <scope>NUCLEOTIDE SEQUENCE [LARGE SCALE GENOMIC DNA]</scope>
    <source>
        <strain evidence="1">HYR1</strain>
    </source>
</reference>